<feature type="transmembrane region" description="Helical" evidence="6">
    <location>
        <begin position="49"/>
        <end position="75"/>
    </location>
</feature>
<reference evidence="7 8" key="1">
    <citation type="submission" date="2019-03" db="EMBL/GenBank/DDBJ databases">
        <title>Genomic Encyclopedia of Type Strains, Phase IV (KMG-IV): sequencing the most valuable type-strain genomes for metagenomic binning, comparative biology and taxonomic classification.</title>
        <authorList>
            <person name="Goeker M."/>
        </authorList>
    </citation>
    <scope>NUCLEOTIDE SEQUENCE [LARGE SCALE GENOMIC DNA]</scope>
    <source>
        <strain evidence="7 8">DSM 103428</strain>
    </source>
</reference>
<dbReference type="GO" id="GO:0015499">
    <property type="term" value="F:formate transmembrane transporter activity"/>
    <property type="evidence" value="ECO:0007669"/>
    <property type="project" value="TreeGrafter"/>
</dbReference>
<dbReference type="AlphaFoldDB" id="A0A4R1KWS7"/>
<evidence type="ECO:0000256" key="3">
    <source>
        <dbReference type="ARBA" id="ARBA00022989"/>
    </source>
</evidence>
<evidence type="ECO:0000256" key="5">
    <source>
        <dbReference type="SAM" id="MobiDB-lite"/>
    </source>
</evidence>
<feature type="transmembrane region" description="Helical" evidence="6">
    <location>
        <begin position="207"/>
        <end position="232"/>
    </location>
</feature>
<comment type="caution">
    <text evidence="7">The sequence shown here is derived from an EMBL/GenBank/DDBJ whole genome shotgun (WGS) entry which is preliminary data.</text>
</comment>
<dbReference type="Proteomes" id="UP000295210">
    <property type="component" value="Unassembled WGS sequence"/>
</dbReference>
<evidence type="ECO:0000313" key="7">
    <source>
        <dbReference type="EMBL" id="TCK69728.1"/>
    </source>
</evidence>
<feature type="region of interest" description="Disordered" evidence="5">
    <location>
        <begin position="1"/>
        <end position="26"/>
    </location>
</feature>
<feature type="transmembrane region" description="Helical" evidence="6">
    <location>
        <begin position="177"/>
        <end position="195"/>
    </location>
</feature>
<feature type="transmembrane region" description="Helical" evidence="6">
    <location>
        <begin position="129"/>
        <end position="149"/>
    </location>
</feature>
<dbReference type="OrthoDB" id="9786493at2"/>
<dbReference type="InterPro" id="IPR023271">
    <property type="entry name" value="Aquaporin-like"/>
</dbReference>
<dbReference type="InterPro" id="IPR000292">
    <property type="entry name" value="For/NO2_transpt"/>
</dbReference>
<protein>
    <submittedName>
        <fullName evidence="7">Formate/nitrite transporter FocA (FNT family)</fullName>
    </submittedName>
</protein>
<feature type="transmembrane region" description="Helical" evidence="6">
    <location>
        <begin position="244"/>
        <end position="266"/>
    </location>
</feature>
<evidence type="ECO:0000256" key="6">
    <source>
        <dbReference type="SAM" id="Phobius"/>
    </source>
</evidence>
<dbReference type="PANTHER" id="PTHR30520:SF2">
    <property type="entry name" value="INNER MEMBRANE PROTEIN YFDC"/>
    <property type="match status" value="1"/>
</dbReference>
<keyword evidence="2 6" id="KW-0812">Transmembrane</keyword>
<keyword evidence="3 6" id="KW-1133">Transmembrane helix</keyword>
<feature type="transmembrane region" description="Helical" evidence="6">
    <location>
        <begin position="81"/>
        <end position="100"/>
    </location>
</feature>
<evidence type="ECO:0000256" key="2">
    <source>
        <dbReference type="ARBA" id="ARBA00022692"/>
    </source>
</evidence>
<dbReference type="EMBL" id="SMGK01000008">
    <property type="protein sequence ID" value="TCK69728.1"/>
    <property type="molecule type" value="Genomic_DNA"/>
</dbReference>
<proteinExistence type="predicted"/>
<evidence type="ECO:0000256" key="1">
    <source>
        <dbReference type="ARBA" id="ARBA00004141"/>
    </source>
</evidence>
<dbReference type="Gene3D" id="1.20.1080.10">
    <property type="entry name" value="Glycerol uptake facilitator protein"/>
    <property type="match status" value="1"/>
</dbReference>
<keyword evidence="4 6" id="KW-0472">Membrane</keyword>
<evidence type="ECO:0000256" key="4">
    <source>
        <dbReference type="ARBA" id="ARBA00023136"/>
    </source>
</evidence>
<sequence>MSIRNIKLEEQQSEKKKESVQRSLDRPTADEIYEQVSRNAKKELARPNIALAVSGIVGGLTMGLTGLSVSVISATLGHSPAATFVALFFYPMGFMAVILGRGQLFTENTLYPVALALTERRHILGTLRLWSVVFPTNVLGALLFALLAVKTGALRPEFITSLASLGVEALQPTPGHIYWSGVVGGWIIAMVAWMVSGSHSITGSVLVIWSMTFIVGIGHFAHCVATSGEILAAVLSGQAGAAQYFHWLLFATLGNITGGVILVTLLEYGQVKLD</sequence>
<evidence type="ECO:0000313" key="8">
    <source>
        <dbReference type="Proteomes" id="UP000295210"/>
    </source>
</evidence>
<organism evidence="7 8">
    <name type="scientific">Acidipila rosea</name>
    <dbReference type="NCBI Taxonomy" id="768535"/>
    <lineage>
        <taxon>Bacteria</taxon>
        <taxon>Pseudomonadati</taxon>
        <taxon>Acidobacteriota</taxon>
        <taxon>Terriglobia</taxon>
        <taxon>Terriglobales</taxon>
        <taxon>Acidobacteriaceae</taxon>
        <taxon>Acidipila</taxon>
    </lineage>
</organism>
<name>A0A4R1KWS7_9BACT</name>
<gene>
    <name evidence="7" type="ORF">C7378_3474</name>
</gene>
<dbReference type="Pfam" id="PF01226">
    <property type="entry name" value="Form_Nir_trans"/>
    <property type="match status" value="1"/>
</dbReference>
<dbReference type="RefSeq" id="WP_131999388.1">
    <property type="nucleotide sequence ID" value="NZ_SMGK01000008.1"/>
</dbReference>
<accession>A0A4R1KWS7</accession>
<dbReference type="PANTHER" id="PTHR30520">
    <property type="entry name" value="FORMATE TRANSPORTER-RELATED"/>
    <property type="match status" value="1"/>
</dbReference>
<keyword evidence="8" id="KW-1185">Reference proteome</keyword>
<dbReference type="GO" id="GO:0005886">
    <property type="term" value="C:plasma membrane"/>
    <property type="evidence" value="ECO:0007669"/>
    <property type="project" value="TreeGrafter"/>
</dbReference>
<comment type="subcellular location">
    <subcellularLocation>
        <location evidence="1">Membrane</location>
        <topology evidence="1">Multi-pass membrane protein</topology>
    </subcellularLocation>
</comment>